<protein>
    <submittedName>
        <fullName evidence="2">Uncharacterized protein</fullName>
    </submittedName>
</protein>
<dbReference type="AlphaFoldDB" id="A0A8J3ZS24"/>
<name>A0A8J3ZS24_9ACTN</name>
<dbReference type="Proteomes" id="UP000635606">
    <property type="component" value="Unassembled WGS sequence"/>
</dbReference>
<organism evidence="2 3">
    <name type="scientific">Virgisporangium ochraceum</name>
    <dbReference type="NCBI Taxonomy" id="65505"/>
    <lineage>
        <taxon>Bacteria</taxon>
        <taxon>Bacillati</taxon>
        <taxon>Actinomycetota</taxon>
        <taxon>Actinomycetes</taxon>
        <taxon>Micromonosporales</taxon>
        <taxon>Micromonosporaceae</taxon>
        <taxon>Virgisporangium</taxon>
    </lineage>
</organism>
<reference evidence="2" key="1">
    <citation type="submission" date="2021-01" db="EMBL/GenBank/DDBJ databases">
        <title>Whole genome shotgun sequence of Virgisporangium ochraceum NBRC 16418.</title>
        <authorList>
            <person name="Komaki H."/>
            <person name="Tamura T."/>
        </authorList>
    </citation>
    <scope>NUCLEOTIDE SEQUENCE</scope>
    <source>
        <strain evidence="2">NBRC 16418</strain>
    </source>
</reference>
<keyword evidence="1" id="KW-0472">Membrane</keyword>
<gene>
    <name evidence="2" type="ORF">Voc01_028850</name>
</gene>
<proteinExistence type="predicted"/>
<sequence>MTSRMRSDEGRINVFVATALLSVLVIIGLSADGAGMLRAIVRADHIAAEAARAGGQAIALPQAVTGGDKVLDPGRATAAARQYLDAAGVVGTVRVEDGETLVVTVTVAYDTVMLGLIGFERTTVTASATAHLVSG</sequence>
<dbReference type="EMBL" id="BOPH01000034">
    <property type="protein sequence ID" value="GIJ67968.1"/>
    <property type="molecule type" value="Genomic_DNA"/>
</dbReference>
<evidence type="ECO:0000256" key="1">
    <source>
        <dbReference type="SAM" id="Phobius"/>
    </source>
</evidence>
<feature type="transmembrane region" description="Helical" evidence="1">
    <location>
        <begin position="12"/>
        <end position="31"/>
    </location>
</feature>
<accession>A0A8J3ZS24</accession>
<keyword evidence="1" id="KW-1133">Transmembrane helix</keyword>
<evidence type="ECO:0000313" key="3">
    <source>
        <dbReference type="Proteomes" id="UP000635606"/>
    </source>
</evidence>
<evidence type="ECO:0000313" key="2">
    <source>
        <dbReference type="EMBL" id="GIJ67968.1"/>
    </source>
</evidence>
<keyword evidence="3" id="KW-1185">Reference proteome</keyword>
<keyword evidence="1" id="KW-0812">Transmembrane</keyword>
<dbReference type="RefSeq" id="WP_203927920.1">
    <property type="nucleotide sequence ID" value="NZ_BOPH01000034.1"/>
</dbReference>
<comment type="caution">
    <text evidence="2">The sequence shown here is derived from an EMBL/GenBank/DDBJ whole genome shotgun (WGS) entry which is preliminary data.</text>
</comment>